<dbReference type="PANTHER" id="PTHR43531">
    <property type="entry name" value="PROTEIN ICFG"/>
    <property type="match status" value="1"/>
</dbReference>
<reference evidence="9" key="1">
    <citation type="journal article" date="2019" name="Int. J. Syst. Evol. Microbiol.">
        <title>The Global Catalogue of Microorganisms (GCM) 10K type strain sequencing project: providing services to taxonomists for standard genome sequencing and annotation.</title>
        <authorList>
            <consortium name="The Broad Institute Genomics Platform"/>
            <consortium name="The Broad Institute Genome Sequencing Center for Infectious Disease"/>
            <person name="Wu L."/>
            <person name="Ma J."/>
        </authorList>
    </citation>
    <scope>NUCLEOTIDE SEQUENCE [LARGE SCALE GENOMIC DNA]</scope>
    <source>
        <strain evidence="9">KCTC 52237</strain>
    </source>
</reference>
<keyword evidence="1" id="KW-0145">Chemotaxis</keyword>
<evidence type="ECO:0000256" key="6">
    <source>
        <dbReference type="SAM" id="Phobius"/>
    </source>
</evidence>
<dbReference type="CDD" id="cd19411">
    <property type="entry name" value="MCP2201-like_sensor"/>
    <property type="match status" value="1"/>
</dbReference>
<comment type="caution">
    <text evidence="8">The sequence shown here is derived from an EMBL/GenBank/DDBJ whole genome shotgun (WGS) entry which is preliminary data.</text>
</comment>
<dbReference type="SMART" id="SM00283">
    <property type="entry name" value="MA"/>
    <property type="match status" value="1"/>
</dbReference>
<dbReference type="EMBL" id="JBHRTF010000004">
    <property type="protein sequence ID" value="MFC3116271.1"/>
    <property type="molecule type" value="Genomic_DNA"/>
</dbReference>
<dbReference type="InterPro" id="IPR047347">
    <property type="entry name" value="YvaQ-like_sensor"/>
</dbReference>
<dbReference type="InterPro" id="IPR004090">
    <property type="entry name" value="Chemotax_Me-accpt_rcpt"/>
</dbReference>
<gene>
    <name evidence="8" type="ORF">ACFODX_11935</name>
</gene>
<evidence type="ECO:0000256" key="4">
    <source>
        <dbReference type="PROSITE-ProRule" id="PRU00284"/>
    </source>
</evidence>
<dbReference type="InterPro" id="IPR051310">
    <property type="entry name" value="MCP_chemotaxis"/>
</dbReference>
<dbReference type="PRINTS" id="PR00260">
    <property type="entry name" value="CHEMTRNSDUCR"/>
</dbReference>
<evidence type="ECO:0000259" key="7">
    <source>
        <dbReference type="PROSITE" id="PS50111"/>
    </source>
</evidence>
<dbReference type="PROSITE" id="PS50111">
    <property type="entry name" value="CHEMOTAXIS_TRANSDUC_2"/>
    <property type="match status" value="1"/>
</dbReference>
<dbReference type="Pfam" id="PF12729">
    <property type="entry name" value="4HB_MCP_1"/>
    <property type="match status" value="1"/>
</dbReference>
<keyword evidence="9" id="KW-1185">Reference proteome</keyword>
<protein>
    <submittedName>
        <fullName evidence="8">Methyl-accepting chemotaxis protein</fullName>
    </submittedName>
</protein>
<evidence type="ECO:0000256" key="3">
    <source>
        <dbReference type="ARBA" id="ARBA00029447"/>
    </source>
</evidence>
<keyword evidence="6" id="KW-1133">Transmembrane helix</keyword>
<feature type="compositionally biased region" description="Low complexity" evidence="5">
    <location>
        <begin position="508"/>
        <end position="518"/>
    </location>
</feature>
<comment type="similarity">
    <text evidence="3">Belongs to the methyl-accepting chemotaxis (MCP) protein family.</text>
</comment>
<dbReference type="InterPro" id="IPR024478">
    <property type="entry name" value="HlyB_4HB_MCP"/>
</dbReference>
<feature type="region of interest" description="Disordered" evidence="5">
    <location>
        <begin position="497"/>
        <end position="544"/>
    </location>
</feature>
<keyword evidence="2 4" id="KW-0807">Transducer</keyword>
<dbReference type="RefSeq" id="WP_378119367.1">
    <property type="nucleotide sequence ID" value="NZ_JBHRTF010000004.1"/>
</dbReference>
<accession>A0ABV7FHQ0</accession>
<evidence type="ECO:0000313" key="9">
    <source>
        <dbReference type="Proteomes" id="UP001595555"/>
    </source>
</evidence>
<organism evidence="8 9">
    <name type="scientific">Cellvibrio fontiphilus</name>
    <dbReference type="NCBI Taxonomy" id="1815559"/>
    <lineage>
        <taxon>Bacteria</taxon>
        <taxon>Pseudomonadati</taxon>
        <taxon>Pseudomonadota</taxon>
        <taxon>Gammaproteobacteria</taxon>
        <taxon>Cellvibrionales</taxon>
        <taxon>Cellvibrionaceae</taxon>
        <taxon>Cellvibrio</taxon>
    </lineage>
</organism>
<dbReference type="SUPFAM" id="SSF58104">
    <property type="entry name" value="Methyl-accepting chemotaxis protein (MCP) signaling domain"/>
    <property type="match status" value="1"/>
</dbReference>
<feature type="transmembrane region" description="Helical" evidence="6">
    <location>
        <begin position="182"/>
        <end position="204"/>
    </location>
</feature>
<evidence type="ECO:0000313" key="8">
    <source>
        <dbReference type="EMBL" id="MFC3116271.1"/>
    </source>
</evidence>
<name>A0ABV7FHQ0_9GAMM</name>
<dbReference type="Pfam" id="PF00015">
    <property type="entry name" value="MCPsignal"/>
    <property type="match status" value="1"/>
</dbReference>
<feature type="domain" description="Methyl-accepting transducer" evidence="7">
    <location>
        <begin position="266"/>
        <end position="481"/>
    </location>
</feature>
<dbReference type="PANTHER" id="PTHR43531:SF11">
    <property type="entry name" value="METHYL-ACCEPTING CHEMOTAXIS PROTEIN 3"/>
    <property type="match status" value="1"/>
</dbReference>
<sequence>MSVAKKMLLLVATALLGIIILAGSSQIQIDKVFEQTNYSNVNVIPSMYLLSEIQNDVYRSRIRLNRHILNTDLSQSSQLEQSMNEAIARVKAGLKKYETMLADDMDLQLLKADIEAYDAYLKHIPAIIAASNKNDNETANKLLEAGVSDAMAASAAIEKHIEYNMELATNAKNLALETKASATVFSIVTALITLITIALIGFFITRNLLRQLGGEPQYAAAVVARIAAGDLTQQVNLKPGDTSSMLAAIREMSNTLSQVLSEVRSSADALASASEEVNATAQSLAKGASVQAASVEETSASMEQMSASIIQNNENASVTDGMAQKAAADAATGGNAVASTVDAMRKIAERISVIDDIAYQTNLLALNAAIEAGRAGEHGRGFAVVASEVRKLAERSQIAAQEIGSLAGETVNKADTAGKLLQDMVPSIRKTADLVQEIAAASTEQSAGVNQINAAIGQVSQTMQQNAAAAEELSSTSEELSSQAMRLQESVSYFTLSNTDPGQRHYQPRSSAPSQPAPKIKPRKPATHKVLSDDELDKDFVRYT</sequence>
<dbReference type="Proteomes" id="UP001595555">
    <property type="component" value="Unassembled WGS sequence"/>
</dbReference>
<dbReference type="InterPro" id="IPR004089">
    <property type="entry name" value="MCPsignal_dom"/>
</dbReference>
<evidence type="ECO:0000256" key="5">
    <source>
        <dbReference type="SAM" id="MobiDB-lite"/>
    </source>
</evidence>
<keyword evidence="6" id="KW-0472">Membrane</keyword>
<evidence type="ECO:0000256" key="2">
    <source>
        <dbReference type="ARBA" id="ARBA00023224"/>
    </source>
</evidence>
<evidence type="ECO:0000256" key="1">
    <source>
        <dbReference type="ARBA" id="ARBA00022500"/>
    </source>
</evidence>
<dbReference type="Gene3D" id="1.10.287.950">
    <property type="entry name" value="Methyl-accepting chemotaxis protein"/>
    <property type="match status" value="1"/>
</dbReference>
<proteinExistence type="inferred from homology"/>
<keyword evidence="6" id="KW-0812">Transmembrane</keyword>